<keyword evidence="2 8" id="KW-0597">Phosphoprotein</keyword>
<comment type="function">
    <text evidence="7">May play the central regulatory role in sporulation. It may be an element of the effector pathway responsible for the activation of sporulation genes in response to nutritional stress. Spo0A may act in concert with spo0H (a sigma factor) to control the expression of some genes that are critical to the sporulation process.</text>
</comment>
<dbReference type="InterPro" id="IPR036388">
    <property type="entry name" value="WH-like_DNA-bd_sf"/>
</dbReference>
<dbReference type="Pfam" id="PF00486">
    <property type="entry name" value="Trans_reg_C"/>
    <property type="match status" value="1"/>
</dbReference>
<evidence type="ECO:0000256" key="9">
    <source>
        <dbReference type="PROSITE-ProRule" id="PRU01091"/>
    </source>
</evidence>
<dbReference type="Proteomes" id="UP000032250">
    <property type="component" value="Unassembled WGS sequence"/>
</dbReference>
<dbReference type="InterPro" id="IPR001789">
    <property type="entry name" value="Sig_transdc_resp-reg_receiver"/>
</dbReference>
<dbReference type="CDD" id="cd17574">
    <property type="entry name" value="REC_OmpR"/>
    <property type="match status" value="1"/>
</dbReference>
<dbReference type="InterPro" id="IPR039420">
    <property type="entry name" value="WalR-like"/>
</dbReference>
<dbReference type="Gene3D" id="1.10.10.10">
    <property type="entry name" value="Winged helix-like DNA-binding domain superfamily/Winged helix DNA-binding domain"/>
    <property type="match status" value="1"/>
</dbReference>
<dbReference type="GO" id="GO:0032993">
    <property type="term" value="C:protein-DNA complex"/>
    <property type="evidence" value="ECO:0007669"/>
    <property type="project" value="TreeGrafter"/>
</dbReference>
<name>A0A0D1BXZ5_CLOBO</name>
<keyword evidence="6" id="KW-0804">Transcription</keyword>
<dbReference type="InterPro" id="IPR011006">
    <property type="entry name" value="CheY-like_superfamily"/>
</dbReference>
<accession>A0A0D1BXZ5</accession>
<evidence type="ECO:0000256" key="6">
    <source>
        <dbReference type="ARBA" id="ARBA00023163"/>
    </source>
</evidence>
<evidence type="ECO:0000259" key="10">
    <source>
        <dbReference type="PROSITE" id="PS50110"/>
    </source>
</evidence>
<dbReference type="SUPFAM" id="SSF52172">
    <property type="entry name" value="CheY-like"/>
    <property type="match status" value="1"/>
</dbReference>
<dbReference type="PANTHER" id="PTHR48111:SF2">
    <property type="entry name" value="RESPONSE REGULATOR SAER"/>
    <property type="match status" value="1"/>
</dbReference>
<dbReference type="AlphaFoldDB" id="A0A0D1BXZ5"/>
<evidence type="ECO:0000256" key="1">
    <source>
        <dbReference type="ARBA" id="ARBA00018672"/>
    </source>
</evidence>
<evidence type="ECO:0000313" key="12">
    <source>
        <dbReference type="EMBL" id="KIS25245.1"/>
    </source>
</evidence>
<evidence type="ECO:0000259" key="11">
    <source>
        <dbReference type="PROSITE" id="PS51755"/>
    </source>
</evidence>
<dbReference type="InterPro" id="IPR016032">
    <property type="entry name" value="Sig_transdc_resp-reg_C-effctor"/>
</dbReference>
<feature type="domain" description="Response regulatory" evidence="10">
    <location>
        <begin position="4"/>
        <end position="117"/>
    </location>
</feature>
<dbReference type="Gene3D" id="3.40.50.2300">
    <property type="match status" value="1"/>
</dbReference>
<comment type="caution">
    <text evidence="12">The sequence shown here is derived from an EMBL/GenBank/DDBJ whole genome shotgun (WGS) entry which is preliminary data.</text>
</comment>
<sequence length="227" mass="25921">MKEKILVVDDDITIKNLIEVYLKSEGYDVDNASNGEEALNLIGDYNYDLVILDIMMPKLDGILTCIKIREKFTMPIIFLSAKGEELDKIQGLTVGADDYISKPFGSMELLARVKAQLRRYKKFNSITISKNIIEIEDLVINVDTHEVNVRGENIKLTSKEFNILECLARNKGIVFSVEKLYETVWKEKFVVSDTSVVVHITNIRQKIEIDPKAPQYIKTVWGVGYKI</sequence>
<gene>
    <name evidence="12" type="ORF">N495_01290</name>
</gene>
<dbReference type="GO" id="GO:0006355">
    <property type="term" value="P:regulation of DNA-templated transcription"/>
    <property type="evidence" value="ECO:0007669"/>
    <property type="project" value="InterPro"/>
</dbReference>
<dbReference type="PROSITE" id="PS51755">
    <property type="entry name" value="OMPR_PHOB"/>
    <property type="match status" value="1"/>
</dbReference>
<dbReference type="CDD" id="cd00383">
    <property type="entry name" value="trans_reg_C"/>
    <property type="match status" value="1"/>
</dbReference>
<dbReference type="OrthoDB" id="9790442at2"/>
<dbReference type="GO" id="GO:0000976">
    <property type="term" value="F:transcription cis-regulatory region binding"/>
    <property type="evidence" value="ECO:0007669"/>
    <property type="project" value="TreeGrafter"/>
</dbReference>
<reference evidence="12 13" key="1">
    <citation type="submission" date="2014-06" db="EMBL/GenBank/DDBJ databases">
        <title>Genome characterization of distinct group I Clostridium botulinum lineages.</title>
        <authorList>
            <person name="Giordani F."/>
            <person name="Anselmo A."/>
            <person name="Fillo S."/>
            <person name="Palozzi A.M."/>
            <person name="Fortunato A."/>
            <person name="Gentile B."/>
            <person name="Ciammaruconi A."/>
            <person name="Anniballi F."/>
            <person name="De Medici D."/>
            <person name="Lista F."/>
        </authorList>
    </citation>
    <scope>NUCLEOTIDE SEQUENCE [LARGE SCALE GENOMIC DNA]</scope>
    <source>
        <strain evidence="12 13">B2 450</strain>
    </source>
</reference>
<dbReference type="Gene3D" id="6.10.250.690">
    <property type="match status" value="1"/>
</dbReference>
<keyword evidence="5 9" id="KW-0238">DNA-binding</keyword>
<dbReference type="Pfam" id="PF00072">
    <property type="entry name" value="Response_reg"/>
    <property type="match status" value="1"/>
</dbReference>
<dbReference type="EMBL" id="JXSU01000006">
    <property type="protein sequence ID" value="KIS25245.1"/>
    <property type="molecule type" value="Genomic_DNA"/>
</dbReference>
<dbReference type="GO" id="GO:0005829">
    <property type="term" value="C:cytosol"/>
    <property type="evidence" value="ECO:0007669"/>
    <property type="project" value="TreeGrafter"/>
</dbReference>
<evidence type="ECO:0000256" key="8">
    <source>
        <dbReference type="PROSITE-ProRule" id="PRU00169"/>
    </source>
</evidence>
<feature type="DNA-binding region" description="OmpR/PhoB-type" evidence="9">
    <location>
        <begin position="130"/>
        <end position="227"/>
    </location>
</feature>
<evidence type="ECO:0000256" key="5">
    <source>
        <dbReference type="ARBA" id="ARBA00023125"/>
    </source>
</evidence>
<evidence type="ECO:0000313" key="13">
    <source>
        <dbReference type="Proteomes" id="UP000032250"/>
    </source>
</evidence>
<dbReference type="PROSITE" id="PS50110">
    <property type="entry name" value="RESPONSE_REGULATORY"/>
    <property type="match status" value="1"/>
</dbReference>
<evidence type="ECO:0000256" key="4">
    <source>
        <dbReference type="ARBA" id="ARBA00023015"/>
    </source>
</evidence>
<dbReference type="GO" id="GO:0000156">
    <property type="term" value="F:phosphorelay response regulator activity"/>
    <property type="evidence" value="ECO:0007669"/>
    <property type="project" value="TreeGrafter"/>
</dbReference>
<keyword evidence="3" id="KW-0902">Two-component regulatory system</keyword>
<feature type="domain" description="OmpR/PhoB-type" evidence="11">
    <location>
        <begin position="130"/>
        <end position="227"/>
    </location>
</feature>
<dbReference type="PANTHER" id="PTHR48111">
    <property type="entry name" value="REGULATOR OF RPOS"/>
    <property type="match status" value="1"/>
</dbReference>
<dbReference type="FunFam" id="1.10.10.10:FF:000018">
    <property type="entry name" value="DNA-binding response regulator ResD"/>
    <property type="match status" value="1"/>
</dbReference>
<evidence type="ECO:0000256" key="2">
    <source>
        <dbReference type="ARBA" id="ARBA00022553"/>
    </source>
</evidence>
<feature type="modified residue" description="4-aspartylphosphate" evidence="8">
    <location>
        <position position="53"/>
    </location>
</feature>
<organism evidence="12 13">
    <name type="scientific">Clostridium botulinum B2 450</name>
    <dbReference type="NCBI Taxonomy" id="1379739"/>
    <lineage>
        <taxon>Bacteria</taxon>
        <taxon>Bacillati</taxon>
        <taxon>Bacillota</taxon>
        <taxon>Clostridia</taxon>
        <taxon>Eubacteriales</taxon>
        <taxon>Clostridiaceae</taxon>
        <taxon>Clostridium</taxon>
    </lineage>
</organism>
<dbReference type="SMART" id="SM00448">
    <property type="entry name" value="REC"/>
    <property type="match status" value="1"/>
</dbReference>
<evidence type="ECO:0000256" key="7">
    <source>
        <dbReference type="ARBA" id="ARBA00024867"/>
    </source>
</evidence>
<protein>
    <recommendedName>
        <fullName evidence="1">Stage 0 sporulation protein A homolog</fullName>
    </recommendedName>
</protein>
<dbReference type="PATRIC" id="fig|1379739.3.peg.556"/>
<dbReference type="InterPro" id="IPR001867">
    <property type="entry name" value="OmpR/PhoB-type_DNA-bd"/>
</dbReference>
<dbReference type="SUPFAM" id="SSF46894">
    <property type="entry name" value="C-terminal effector domain of the bipartite response regulators"/>
    <property type="match status" value="1"/>
</dbReference>
<dbReference type="HOGENOM" id="CLU_000445_30_4_9"/>
<proteinExistence type="predicted"/>
<dbReference type="FunFam" id="3.40.50.2300:FF:000001">
    <property type="entry name" value="DNA-binding response regulator PhoB"/>
    <property type="match status" value="1"/>
</dbReference>
<dbReference type="RefSeq" id="WP_003487674.1">
    <property type="nucleotide sequence ID" value="NZ_JXSU01000006.1"/>
</dbReference>
<evidence type="ECO:0000256" key="3">
    <source>
        <dbReference type="ARBA" id="ARBA00023012"/>
    </source>
</evidence>
<keyword evidence="4" id="KW-0805">Transcription regulation</keyword>
<dbReference type="SMART" id="SM00862">
    <property type="entry name" value="Trans_reg_C"/>
    <property type="match status" value="1"/>
</dbReference>